<reference evidence="1 2" key="1">
    <citation type="submission" date="2015-10" db="EMBL/GenBank/DDBJ databases">
        <title>Genome analyses suggest a sexual origin of heterokaryosis in a supposedly ancient asexual fungus.</title>
        <authorList>
            <person name="Ropars J."/>
            <person name="Sedzielewska K."/>
            <person name="Noel J."/>
            <person name="Charron P."/>
            <person name="Farinelli L."/>
            <person name="Marton T."/>
            <person name="Kruger M."/>
            <person name="Pelin A."/>
            <person name="Brachmann A."/>
            <person name="Corradi N."/>
        </authorList>
    </citation>
    <scope>NUCLEOTIDE SEQUENCE [LARGE SCALE GENOMIC DNA]</scope>
    <source>
        <strain evidence="1 2">A4</strain>
    </source>
</reference>
<dbReference type="AlphaFoldDB" id="A0A2I1GMC8"/>
<dbReference type="VEuPathDB" id="FungiDB:RhiirFUN_016687"/>
<evidence type="ECO:0000313" key="1">
    <source>
        <dbReference type="EMBL" id="PKY47799.1"/>
    </source>
</evidence>
<evidence type="ECO:0000313" key="2">
    <source>
        <dbReference type="Proteomes" id="UP000234323"/>
    </source>
</evidence>
<gene>
    <name evidence="1" type="ORF">RhiirA4_463169</name>
</gene>
<accession>A0A2I1GMC8</accession>
<organism evidence="1 2">
    <name type="scientific">Rhizophagus irregularis</name>
    <dbReference type="NCBI Taxonomy" id="588596"/>
    <lineage>
        <taxon>Eukaryota</taxon>
        <taxon>Fungi</taxon>
        <taxon>Fungi incertae sedis</taxon>
        <taxon>Mucoromycota</taxon>
        <taxon>Glomeromycotina</taxon>
        <taxon>Glomeromycetes</taxon>
        <taxon>Glomerales</taxon>
        <taxon>Glomeraceae</taxon>
        <taxon>Rhizophagus</taxon>
    </lineage>
</organism>
<dbReference type="Proteomes" id="UP000234323">
    <property type="component" value="Unassembled WGS sequence"/>
</dbReference>
<comment type="caution">
    <text evidence="1">The sequence shown here is derived from an EMBL/GenBank/DDBJ whole genome shotgun (WGS) entry which is preliminary data.</text>
</comment>
<keyword evidence="2" id="KW-1185">Reference proteome</keyword>
<sequence length="203" mass="23691">MSFIPQQSCEVMKPENQLPETMEQEKMQHQIFNNSLCELRHMKIDELPSPSTLTRNKTLGRPRKHNPYYRNIVAASYISGPNLLQPNYIAKDIREMWKSIKVNNVSTVEGNKIFTFHNTFSGKYEMDSGTRKNVHSVTKSFQHLPQFFQSFYSSQPFQQPSLHQLSSLQPFQQQPSLPYQVYYQPLLFSNTVNSELPQQSINK</sequence>
<dbReference type="VEuPathDB" id="FungiDB:RhiirA1_396567"/>
<name>A0A2I1GMC8_9GLOM</name>
<protein>
    <submittedName>
        <fullName evidence="1">Uncharacterized protein</fullName>
    </submittedName>
</protein>
<dbReference type="VEuPathDB" id="FungiDB:FUN_011751"/>
<dbReference type="EMBL" id="LLXI01000578">
    <property type="protein sequence ID" value="PKY47799.1"/>
    <property type="molecule type" value="Genomic_DNA"/>
</dbReference>
<proteinExistence type="predicted"/>